<evidence type="ECO:0000313" key="4">
    <source>
        <dbReference type="Proteomes" id="UP001408356"/>
    </source>
</evidence>
<dbReference type="EMBL" id="JARVKF010000101">
    <property type="protein sequence ID" value="KAK9422893.1"/>
    <property type="molecule type" value="Genomic_DNA"/>
</dbReference>
<sequence length="654" mass="73142">MPSKHQSRKGWPNSPQKPKNGTSRSWEIYVNVLHIISASLFFVFAALVCHSDGSPKTSFVQNLDAASQYGPTVYPVLYAIVVGSTVRSIGLWKLQAGAKINLLDLLFGSTSVGSTIITQFQRGWRLDLTTILLFGLWALSPLGGQASLRVVSYRDEQIVETRAVSYLDLASASYPNGQKMGDNGPLFDIINTQFLASLSAPSMVKHGPRDTWGNLKIPMIESFPDFNSKYEGQWLNVPSPATEVQYASMIGIPTSDIPDNGETNFLIDASYWTLDCVDFGYPAQYDDEYWRNRIWGNGSDTGCNVLQYPCSIIVPLTNDTTIYGVGSSWGWIVSTTSKNEEIRRCNSKDEGRDGRSIQKRQLSYKSINGEAGSNLTVANCSIQTSFVETFIACTGEECLVQKMRRAPSKATRRSTAWTVLDNCPEVGYHTALESFLKHLVDAADHQKKQSGMPGILQNYIQHPDRPFYSGDYYQDINLSSLDNTTFAERFAQLLNGYWSAFYAYNLTFEGHPEKLLPYSDYYSKPSPVAYANGTNARFETHFVYNRAWMAILIISTLVMFTNGILKLVLDLNIWIPELLMNVSTLLRGAVFNCPSFPFGGSAMDDSDRSRLLRDQYVRFGNIAVEDGYAGELGIGELAENEGRVTKVRRDMKYW</sequence>
<protein>
    <submittedName>
        <fullName evidence="3">Uncharacterized protein</fullName>
    </submittedName>
</protein>
<gene>
    <name evidence="3" type="ORF">SUNI508_04560</name>
</gene>
<keyword evidence="2" id="KW-0812">Transmembrane</keyword>
<feature type="compositionally biased region" description="Polar residues" evidence="1">
    <location>
        <begin position="13"/>
        <end position="22"/>
    </location>
</feature>
<feature type="transmembrane region" description="Helical" evidence="2">
    <location>
        <begin position="28"/>
        <end position="48"/>
    </location>
</feature>
<feature type="transmembrane region" description="Helical" evidence="2">
    <location>
        <begin position="547"/>
        <end position="569"/>
    </location>
</feature>
<keyword evidence="2" id="KW-1133">Transmembrane helix</keyword>
<keyword evidence="4" id="KW-1185">Reference proteome</keyword>
<name>A0ABR2V8F3_9PEZI</name>
<organism evidence="3 4">
    <name type="scientific">Seiridium unicorne</name>
    <dbReference type="NCBI Taxonomy" id="138068"/>
    <lineage>
        <taxon>Eukaryota</taxon>
        <taxon>Fungi</taxon>
        <taxon>Dikarya</taxon>
        <taxon>Ascomycota</taxon>
        <taxon>Pezizomycotina</taxon>
        <taxon>Sordariomycetes</taxon>
        <taxon>Xylariomycetidae</taxon>
        <taxon>Amphisphaeriales</taxon>
        <taxon>Sporocadaceae</taxon>
        <taxon>Seiridium</taxon>
    </lineage>
</organism>
<keyword evidence="2" id="KW-0472">Membrane</keyword>
<dbReference type="Proteomes" id="UP001408356">
    <property type="component" value="Unassembled WGS sequence"/>
</dbReference>
<comment type="caution">
    <text evidence="3">The sequence shown here is derived from an EMBL/GenBank/DDBJ whole genome shotgun (WGS) entry which is preliminary data.</text>
</comment>
<proteinExistence type="predicted"/>
<evidence type="ECO:0000313" key="3">
    <source>
        <dbReference type="EMBL" id="KAK9422893.1"/>
    </source>
</evidence>
<feature type="region of interest" description="Disordered" evidence="1">
    <location>
        <begin position="1"/>
        <end position="22"/>
    </location>
</feature>
<evidence type="ECO:0000256" key="2">
    <source>
        <dbReference type="SAM" id="Phobius"/>
    </source>
</evidence>
<accession>A0ABR2V8F3</accession>
<reference evidence="3 4" key="1">
    <citation type="journal article" date="2024" name="J. Plant Pathol.">
        <title>Sequence and assembly of the genome of Seiridium unicorne, isolate CBS 538.82, causal agent of cypress canker disease.</title>
        <authorList>
            <person name="Scali E."/>
            <person name="Rocca G.D."/>
            <person name="Danti R."/>
            <person name="Garbelotto M."/>
            <person name="Barberini S."/>
            <person name="Baroncelli R."/>
            <person name="Emiliani G."/>
        </authorList>
    </citation>
    <scope>NUCLEOTIDE SEQUENCE [LARGE SCALE GENOMIC DNA]</scope>
    <source>
        <strain evidence="3 4">BM-138-508</strain>
    </source>
</reference>
<evidence type="ECO:0000256" key="1">
    <source>
        <dbReference type="SAM" id="MobiDB-lite"/>
    </source>
</evidence>